<evidence type="ECO:0000256" key="4">
    <source>
        <dbReference type="ARBA" id="ARBA00022475"/>
    </source>
</evidence>
<evidence type="ECO:0000256" key="9">
    <source>
        <dbReference type="ARBA" id="ARBA00022777"/>
    </source>
</evidence>
<dbReference type="InterPro" id="IPR001245">
    <property type="entry name" value="Ser-Thr/Tyr_kinase_cat_dom"/>
</dbReference>
<dbReference type="PROSITE" id="PS50011">
    <property type="entry name" value="PROTEIN_KINASE_DOM"/>
    <property type="match status" value="1"/>
</dbReference>
<keyword evidence="5 16" id="KW-0723">Serine/threonine-protein kinase</keyword>
<dbReference type="InterPro" id="IPR017441">
    <property type="entry name" value="Protein_kinase_ATP_BS"/>
</dbReference>
<evidence type="ECO:0000256" key="3">
    <source>
        <dbReference type="ARBA" id="ARBA00012513"/>
    </source>
</evidence>
<evidence type="ECO:0000256" key="11">
    <source>
        <dbReference type="ARBA" id="ARBA00023136"/>
    </source>
</evidence>
<evidence type="ECO:0000256" key="10">
    <source>
        <dbReference type="ARBA" id="ARBA00022840"/>
    </source>
</evidence>
<dbReference type="Pfam" id="PF07714">
    <property type="entry name" value="PK_Tyr_Ser-Thr"/>
    <property type="match status" value="1"/>
</dbReference>
<dbReference type="CDD" id="cd14066">
    <property type="entry name" value="STKc_IRAK"/>
    <property type="match status" value="1"/>
</dbReference>
<keyword evidence="6" id="KW-0597">Phosphoprotein</keyword>
<dbReference type="SMART" id="SM00220">
    <property type="entry name" value="S_TKc"/>
    <property type="match status" value="1"/>
</dbReference>
<feature type="compositionally biased region" description="Basic and acidic residues" evidence="17">
    <location>
        <begin position="409"/>
        <end position="431"/>
    </location>
</feature>
<dbReference type="PROSITE" id="PS00107">
    <property type="entry name" value="PROTEIN_KINASE_ATP"/>
    <property type="match status" value="1"/>
</dbReference>
<evidence type="ECO:0000256" key="12">
    <source>
        <dbReference type="ARBA" id="ARBA00023288"/>
    </source>
</evidence>
<dbReference type="EC" id="2.7.11.1" evidence="3"/>
<dbReference type="Gramene" id="MELO3C009301.2.1">
    <property type="protein sequence ID" value="MELO3C009301.2.1"/>
    <property type="gene ID" value="MELO3C009301.2"/>
</dbReference>
<evidence type="ECO:0000256" key="1">
    <source>
        <dbReference type="ARBA" id="ARBA00004193"/>
    </source>
</evidence>
<keyword evidence="11" id="KW-0472">Membrane</keyword>
<dbReference type="AlphaFoldDB" id="A0A9I9CW61"/>
<evidence type="ECO:0000313" key="19">
    <source>
        <dbReference type="EnsemblPlants" id="MELO3C009301.2.1"/>
    </source>
</evidence>
<sequence>MIWIPCSGNSNRKLKSKKLKKLESQKTRVDPTNGCTSISHLVFEIYFEFSSALKLYDKLLQYNGDFKTDGKLKTSSSFSETSKGGGSEPIKAQIFSFRELAAATRNFRADCLLGEGGFGRVYKGKLESINQVVAIKQLDRNGLQGNREFLVEVLMLSLLHHPNLVNLIGYCADGDQRLLIYEYMPLGSLDDHLHDISPGTKVLDWNTRMKIAAGAARGLEYLHDKASPPVIYRDLKSSNILLDKGYHPKLSDFGLAKLGPVGDNTHVSTRVMGTYGYCAPEYAMTGQLTLKSDVYSFGVVLLEIITGRKAIDDSKAAGEQNLVSWARPLFKDRLRFAQMADPMLRGQYPSRSLYQALAIAAMCVQEQPNMRPVIADVVTALSYLASQRYDPGIILPNDSPGSAYTPPRTNRDSDRKLNGGRRYDRNPTKRL</sequence>
<dbReference type="PANTHER" id="PTHR47985">
    <property type="entry name" value="OS07G0668900 PROTEIN"/>
    <property type="match status" value="1"/>
</dbReference>
<proteinExistence type="inferred from homology"/>
<dbReference type="InterPro" id="IPR000719">
    <property type="entry name" value="Prot_kinase_dom"/>
</dbReference>
<organism evidence="19">
    <name type="scientific">Cucumis melo</name>
    <name type="common">Muskmelon</name>
    <dbReference type="NCBI Taxonomy" id="3656"/>
    <lineage>
        <taxon>Eukaryota</taxon>
        <taxon>Viridiplantae</taxon>
        <taxon>Streptophyta</taxon>
        <taxon>Embryophyta</taxon>
        <taxon>Tracheophyta</taxon>
        <taxon>Spermatophyta</taxon>
        <taxon>Magnoliopsida</taxon>
        <taxon>eudicotyledons</taxon>
        <taxon>Gunneridae</taxon>
        <taxon>Pentapetalae</taxon>
        <taxon>rosids</taxon>
        <taxon>fabids</taxon>
        <taxon>Cucurbitales</taxon>
        <taxon>Cucurbitaceae</taxon>
        <taxon>Benincaseae</taxon>
        <taxon>Cucumis</taxon>
    </lineage>
</organism>
<dbReference type="FunFam" id="3.30.200.20:FF:000186">
    <property type="entry name" value="Serine/threonine-protein kinase PBS1"/>
    <property type="match status" value="1"/>
</dbReference>
<evidence type="ECO:0000256" key="13">
    <source>
        <dbReference type="ARBA" id="ARBA00047899"/>
    </source>
</evidence>
<comment type="subcellular location">
    <subcellularLocation>
        <location evidence="1">Cell membrane</location>
        <topology evidence="1">Lipid-anchor</topology>
    </subcellularLocation>
</comment>
<dbReference type="PROSITE" id="PS00108">
    <property type="entry name" value="PROTEIN_KINASE_ST"/>
    <property type="match status" value="1"/>
</dbReference>
<dbReference type="SUPFAM" id="SSF56112">
    <property type="entry name" value="Protein kinase-like (PK-like)"/>
    <property type="match status" value="1"/>
</dbReference>
<evidence type="ECO:0000256" key="2">
    <source>
        <dbReference type="ARBA" id="ARBA00008684"/>
    </source>
</evidence>
<evidence type="ECO:0000256" key="6">
    <source>
        <dbReference type="ARBA" id="ARBA00022553"/>
    </source>
</evidence>
<comment type="catalytic activity">
    <reaction evidence="13">
        <text>L-threonyl-[protein] + ATP = O-phospho-L-threonyl-[protein] + ADP + H(+)</text>
        <dbReference type="Rhea" id="RHEA:46608"/>
        <dbReference type="Rhea" id="RHEA-COMP:11060"/>
        <dbReference type="Rhea" id="RHEA-COMP:11605"/>
        <dbReference type="ChEBI" id="CHEBI:15378"/>
        <dbReference type="ChEBI" id="CHEBI:30013"/>
        <dbReference type="ChEBI" id="CHEBI:30616"/>
        <dbReference type="ChEBI" id="CHEBI:61977"/>
        <dbReference type="ChEBI" id="CHEBI:456216"/>
        <dbReference type="EC" id="2.7.11.1"/>
    </reaction>
</comment>
<evidence type="ECO:0000256" key="8">
    <source>
        <dbReference type="ARBA" id="ARBA00022741"/>
    </source>
</evidence>
<dbReference type="InterPro" id="IPR008271">
    <property type="entry name" value="Ser/Thr_kinase_AS"/>
</dbReference>
<keyword evidence="4" id="KW-1003">Cell membrane</keyword>
<keyword evidence="9" id="KW-0418">Kinase</keyword>
<comment type="catalytic activity">
    <reaction evidence="14">
        <text>L-seryl-[protein] + ATP = O-phospho-L-seryl-[protein] + ADP + H(+)</text>
        <dbReference type="Rhea" id="RHEA:17989"/>
        <dbReference type="Rhea" id="RHEA-COMP:9863"/>
        <dbReference type="Rhea" id="RHEA-COMP:11604"/>
        <dbReference type="ChEBI" id="CHEBI:15378"/>
        <dbReference type="ChEBI" id="CHEBI:29999"/>
        <dbReference type="ChEBI" id="CHEBI:30616"/>
        <dbReference type="ChEBI" id="CHEBI:83421"/>
        <dbReference type="ChEBI" id="CHEBI:456216"/>
        <dbReference type="EC" id="2.7.11.1"/>
    </reaction>
</comment>
<keyword evidence="10 15" id="KW-0067">ATP-binding</keyword>
<feature type="region of interest" description="Disordered" evidence="17">
    <location>
        <begin position="395"/>
        <end position="431"/>
    </location>
</feature>
<dbReference type="GO" id="GO:0005524">
    <property type="term" value="F:ATP binding"/>
    <property type="evidence" value="ECO:0007669"/>
    <property type="project" value="UniProtKB-UniRule"/>
</dbReference>
<keyword evidence="12" id="KW-0449">Lipoprotein</keyword>
<reference evidence="19" key="1">
    <citation type="submission" date="2023-03" db="UniProtKB">
        <authorList>
            <consortium name="EnsemblPlants"/>
        </authorList>
    </citation>
    <scope>IDENTIFICATION</scope>
</reference>
<dbReference type="PANTHER" id="PTHR47985:SF2">
    <property type="entry name" value="SERINE_THREONINE-PROTEIN KINASE PBL7-RELATED"/>
    <property type="match status" value="1"/>
</dbReference>
<evidence type="ECO:0000256" key="17">
    <source>
        <dbReference type="SAM" id="MobiDB-lite"/>
    </source>
</evidence>
<dbReference type="Gene3D" id="1.10.510.10">
    <property type="entry name" value="Transferase(Phosphotransferase) domain 1"/>
    <property type="match status" value="1"/>
</dbReference>
<evidence type="ECO:0000256" key="5">
    <source>
        <dbReference type="ARBA" id="ARBA00022527"/>
    </source>
</evidence>
<evidence type="ECO:0000256" key="7">
    <source>
        <dbReference type="ARBA" id="ARBA00022679"/>
    </source>
</evidence>
<keyword evidence="8 15" id="KW-0547">Nucleotide-binding</keyword>
<dbReference type="FunFam" id="1.10.510.10:FF:000032">
    <property type="entry name" value="Serine/threonine-protein kinase PBS1"/>
    <property type="match status" value="1"/>
</dbReference>
<dbReference type="InterPro" id="IPR011009">
    <property type="entry name" value="Kinase-like_dom_sf"/>
</dbReference>
<evidence type="ECO:0000256" key="15">
    <source>
        <dbReference type="PROSITE-ProRule" id="PRU10141"/>
    </source>
</evidence>
<protein>
    <recommendedName>
        <fullName evidence="3">non-specific serine/threonine protein kinase</fullName>
        <ecNumber evidence="3">2.7.11.1</ecNumber>
    </recommendedName>
</protein>
<accession>A0A9I9CW61</accession>
<dbReference type="GO" id="GO:0005886">
    <property type="term" value="C:plasma membrane"/>
    <property type="evidence" value="ECO:0007669"/>
    <property type="project" value="UniProtKB-SubCell"/>
</dbReference>
<evidence type="ECO:0000256" key="16">
    <source>
        <dbReference type="RuleBase" id="RU000304"/>
    </source>
</evidence>
<dbReference type="EnsemblPlants" id="MELO3C009301.2.1">
    <property type="protein sequence ID" value="MELO3C009301.2.1"/>
    <property type="gene ID" value="MELO3C009301.2"/>
</dbReference>
<keyword evidence="7" id="KW-0808">Transferase</keyword>
<dbReference type="GO" id="GO:0004674">
    <property type="term" value="F:protein serine/threonine kinase activity"/>
    <property type="evidence" value="ECO:0007669"/>
    <property type="project" value="UniProtKB-KW"/>
</dbReference>
<comment type="similarity">
    <text evidence="2">Belongs to the protein kinase superfamily. Ser/Thr protein kinase family.</text>
</comment>
<feature type="domain" description="Protein kinase" evidence="18">
    <location>
        <begin position="107"/>
        <end position="384"/>
    </location>
</feature>
<feature type="binding site" evidence="15">
    <location>
        <position position="136"/>
    </location>
    <ligand>
        <name>ATP</name>
        <dbReference type="ChEBI" id="CHEBI:30616"/>
    </ligand>
</feature>
<dbReference type="Gene3D" id="3.30.200.20">
    <property type="entry name" value="Phosphorylase Kinase, domain 1"/>
    <property type="match status" value="1"/>
</dbReference>
<evidence type="ECO:0000259" key="18">
    <source>
        <dbReference type="PROSITE" id="PS50011"/>
    </source>
</evidence>
<name>A0A9I9CW61_CUCME</name>
<evidence type="ECO:0000256" key="14">
    <source>
        <dbReference type="ARBA" id="ARBA00048679"/>
    </source>
</evidence>